<feature type="transmembrane region" description="Helical" evidence="7">
    <location>
        <begin position="403"/>
        <end position="424"/>
    </location>
</feature>
<keyword evidence="3 7" id="KW-0812">Transmembrane</keyword>
<feature type="domain" description="ABC3 transporter permease C-terminal" evidence="8">
    <location>
        <begin position="263"/>
        <end position="380"/>
    </location>
</feature>
<gene>
    <name evidence="10" type="ORF">D9543_05265</name>
</gene>
<dbReference type="GO" id="GO:0005886">
    <property type="term" value="C:plasma membrane"/>
    <property type="evidence" value="ECO:0007669"/>
    <property type="project" value="UniProtKB-SubCell"/>
</dbReference>
<dbReference type="InterPro" id="IPR003838">
    <property type="entry name" value="ABC3_permease_C"/>
</dbReference>
<accession>A0A3M0G741</accession>
<feature type="domain" description="ABC3 transporter permease C-terminal" evidence="8">
    <location>
        <begin position="725"/>
        <end position="841"/>
    </location>
</feature>
<feature type="transmembrane region" description="Helical" evidence="7">
    <location>
        <begin position="486"/>
        <end position="506"/>
    </location>
</feature>
<feature type="transmembrane region" description="Helical" evidence="7">
    <location>
        <begin position="430"/>
        <end position="451"/>
    </location>
</feature>
<dbReference type="PANTHER" id="PTHR30572">
    <property type="entry name" value="MEMBRANE COMPONENT OF TRANSPORTER-RELATED"/>
    <property type="match status" value="1"/>
</dbReference>
<organism evidence="10 11">
    <name type="scientific">Corynebacterium macginleyi</name>
    <dbReference type="NCBI Taxonomy" id="38290"/>
    <lineage>
        <taxon>Bacteria</taxon>
        <taxon>Bacillati</taxon>
        <taxon>Actinomycetota</taxon>
        <taxon>Actinomycetes</taxon>
        <taxon>Mycobacteriales</taxon>
        <taxon>Corynebacteriaceae</taxon>
        <taxon>Corynebacterium</taxon>
    </lineage>
</organism>
<evidence type="ECO:0000256" key="4">
    <source>
        <dbReference type="ARBA" id="ARBA00022989"/>
    </source>
</evidence>
<feature type="transmembrane region" description="Helical" evidence="7">
    <location>
        <begin position="256"/>
        <end position="285"/>
    </location>
</feature>
<reference evidence="10 11" key="1">
    <citation type="submission" date="2018-10" db="EMBL/GenBank/DDBJ databases">
        <title>Corynebacterium macginleyi genome sequencing and assembly of the type strain and two clinical samples.</title>
        <authorList>
            <person name="Bernier A.-M."/>
            <person name="Bernard K."/>
        </authorList>
    </citation>
    <scope>NUCLEOTIDE SEQUENCE [LARGE SCALE GENOMIC DNA]</scope>
    <source>
        <strain evidence="10 11">NML 120205</strain>
    </source>
</reference>
<feature type="transmembrane region" description="Helical" evidence="7">
    <location>
        <begin position="306"/>
        <end position="333"/>
    </location>
</feature>
<evidence type="ECO:0000256" key="7">
    <source>
        <dbReference type="SAM" id="Phobius"/>
    </source>
</evidence>
<feature type="domain" description="MacB-like periplasmic core" evidence="9">
    <location>
        <begin position="23"/>
        <end position="229"/>
    </location>
</feature>
<evidence type="ECO:0000256" key="1">
    <source>
        <dbReference type="ARBA" id="ARBA00004651"/>
    </source>
</evidence>
<evidence type="ECO:0000259" key="8">
    <source>
        <dbReference type="Pfam" id="PF02687"/>
    </source>
</evidence>
<keyword evidence="5 7" id="KW-0472">Membrane</keyword>
<evidence type="ECO:0000256" key="5">
    <source>
        <dbReference type="ARBA" id="ARBA00023136"/>
    </source>
</evidence>
<dbReference type="GO" id="GO:0022857">
    <property type="term" value="F:transmembrane transporter activity"/>
    <property type="evidence" value="ECO:0007669"/>
    <property type="project" value="TreeGrafter"/>
</dbReference>
<dbReference type="InterPro" id="IPR025857">
    <property type="entry name" value="MacB_PCD"/>
</dbReference>
<name>A0A3M0G741_9CORY</name>
<evidence type="ECO:0000256" key="2">
    <source>
        <dbReference type="ARBA" id="ARBA00022475"/>
    </source>
</evidence>
<feature type="transmembrane region" description="Helical" evidence="7">
    <location>
        <begin position="20"/>
        <end position="42"/>
    </location>
</feature>
<dbReference type="RefSeq" id="WP_121927727.1">
    <property type="nucleotide sequence ID" value="NZ_JAACCH010000010.1"/>
</dbReference>
<feature type="domain" description="MacB-like periplasmic core" evidence="9">
    <location>
        <begin position="485"/>
        <end position="644"/>
    </location>
</feature>
<feature type="transmembrane region" description="Helical" evidence="7">
    <location>
        <begin position="345"/>
        <end position="369"/>
    </location>
</feature>
<keyword evidence="4 7" id="KW-1133">Transmembrane helix</keyword>
<evidence type="ECO:0000256" key="6">
    <source>
        <dbReference type="ARBA" id="ARBA00038076"/>
    </source>
</evidence>
<comment type="caution">
    <text evidence="10">The sequence shown here is derived from an EMBL/GenBank/DDBJ whole genome shotgun (WGS) entry which is preliminary data.</text>
</comment>
<comment type="similarity">
    <text evidence="6">Belongs to the ABC-4 integral membrane protein family.</text>
</comment>
<dbReference type="EMBL" id="REGC01000005">
    <property type="protein sequence ID" value="RMB60734.1"/>
    <property type="molecule type" value="Genomic_DNA"/>
</dbReference>
<dbReference type="Proteomes" id="UP000270649">
    <property type="component" value="Unassembled WGS sequence"/>
</dbReference>
<dbReference type="Pfam" id="PF12704">
    <property type="entry name" value="MacB_PCD"/>
    <property type="match status" value="2"/>
</dbReference>
<dbReference type="Pfam" id="PF02687">
    <property type="entry name" value="FtsX"/>
    <property type="match status" value="2"/>
</dbReference>
<dbReference type="PANTHER" id="PTHR30572:SF4">
    <property type="entry name" value="ABC TRANSPORTER PERMEASE YTRF"/>
    <property type="match status" value="1"/>
</dbReference>
<sequence>MARGKAMRRVSVRNIVAHKLRLVLTILAVVLGTAFIAGSFMFTNSLKATFDSVVDNQFRGVDAVVSENDDGNQKLDEGLRQRLLNDPEVKNINVADSQTVVVADENLEAFQTRSGAARLAAYYSTDNTVGGVSELTEGKEPNATGEVTINSSAAEKYDISVGQTLLVVHPDSQDEVRVTGIVKSPVEQGDNIDLHMAEADYLQRFGDPSQLKVSAADGVDAIRFVDDLNDKFDIKAESGERLAEQTSKTMTEALKFVNYFLVAFGMIALLVGTFIIANTFSMIVAQRIKEFALLRALGASRRQITNSVVVESVIVGLLGSLVGVVAGVGLVAVIKAVMGANGMEIGGGLGLSVSAVVVPLILGTIVTVFSAWSPARRAGAVEPVEAMRTTESASGSSLKVRTIFGAILMTGGIIAAVAGVLSDAETDTRAILVGLGAVGVIIGFFLAGPALSLPLVPTLGRVIGAPFGSIGKLAATNSRRNPRRTAATAFALTLGVALVTSIGMLGQTMKASISDRADQTITSDFILSGPSSGNFPAPKETGARAAEADGVEKVVTVGSAPIAVDGRASLDFRTGGMFTATMDADPTSMMAMNMVEGDANIAGGFVATENFAKENGWKVGQSYEVTGSKPGKTAEARLVGTFEPVEVVQNMVVSQDVAEKVAADGEFAVQMVGVLGQEGYNKEDLRQNLENAVKDLVVVQVNTAKEYAGQVADSIDQMLAILYGLLALAVIIAVLGIVNTLTLGVIERRQEIGMLRAVGTQRRQIRRMITLESVQISLFGAIMGILIGLGLGWSFIDILNDQGLGGAEIPWAMLVIMLLGSAVVGVIAAVWPSQRAAKTPPLEAIAD</sequence>
<dbReference type="InterPro" id="IPR050250">
    <property type="entry name" value="Macrolide_Exporter_MacB"/>
</dbReference>
<feature type="transmembrane region" description="Helical" evidence="7">
    <location>
        <begin position="811"/>
        <end position="831"/>
    </location>
</feature>
<proteinExistence type="inferred from homology"/>
<evidence type="ECO:0000313" key="11">
    <source>
        <dbReference type="Proteomes" id="UP000270649"/>
    </source>
</evidence>
<comment type="subcellular location">
    <subcellularLocation>
        <location evidence="1">Cell membrane</location>
        <topology evidence="1">Multi-pass membrane protein</topology>
    </subcellularLocation>
</comment>
<evidence type="ECO:0000259" key="9">
    <source>
        <dbReference type="Pfam" id="PF12704"/>
    </source>
</evidence>
<evidence type="ECO:0000256" key="3">
    <source>
        <dbReference type="ARBA" id="ARBA00022692"/>
    </source>
</evidence>
<keyword evidence="2" id="KW-1003">Cell membrane</keyword>
<feature type="transmembrane region" description="Helical" evidence="7">
    <location>
        <begin position="776"/>
        <end position="796"/>
    </location>
</feature>
<dbReference type="AlphaFoldDB" id="A0A3M0G741"/>
<feature type="transmembrane region" description="Helical" evidence="7">
    <location>
        <begin position="720"/>
        <end position="746"/>
    </location>
</feature>
<protein>
    <submittedName>
        <fullName evidence="10">ABC transporter permease</fullName>
    </submittedName>
</protein>
<evidence type="ECO:0000313" key="10">
    <source>
        <dbReference type="EMBL" id="RMB60734.1"/>
    </source>
</evidence>